<protein>
    <recommendedName>
        <fullName evidence="3">HPP transmembrane region domain-containing protein</fullName>
    </recommendedName>
</protein>
<keyword evidence="2" id="KW-0812">Transmembrane</keyword>
<gene>
    <name evidence="4" type="ORF">EST38_g14390</name>
</gene>
<organism evidence="4 5">
    <name type="scientific">Candolleomyces aberdarensis</name>
    <dbReference type="NCBI Taxonomy" id="2316362"/>
    <lineage>
        <taxon>Eukaryota</taxon>
        <taxon>Fungi</taxon>
        <taxon>Dikarya</taxon>
        <taxon>Basidiomycota</taxon>
        <taxon>Agaricomycotina</taxon>
        <taxon>Agaricomycetes</taxon>
        <taxon>Agaricomycetidae</taxon>
        <taxon>Agaricales</taxon>
        <taxon>Agaricineae</taxon>
        <taxon>Psathyrellaceae</taxon>
        <taxon>Candolleomyces</taxon>
    </lineage>
</organism>
<reference evidence="4 5" key="1">
    <citation type="submission" date="2019-01" db="EMBL/GenBank/DDBJ databases">
        <title>Draft genome sequence of Psathyrella aberdarensis IHI B618.</title>
        <authorList>
            <person name="Buettner E."/>
            <person name="Kellner H."/>
        </authorList>
    </citation>
    <scope>NUCLEOTIDE SEQUENCE [LARGE SCALE GENOMIC DNA]</scope>
    <source>
        <strain evidence="4 5">IHI B618</strain>
    </source>
</reference>
<feature type="transmembrane region" description="Helical" evidence="2">
    <location>
        <begin position="208"/>
        <end position="230"/>
    </location>
</feature>
<dbReference type="PANTHER" id="PTHR33741">
    <property type="entry name" value="TRANSMEMBRANE PROTEIN DDB_G0269096-RELATED"/>
    <property type="match status" value="1"/>
</dbReference>
<evidence type="ECO:0000313" key="5">
    <source>
        <dbReference type="Proteomes" id="UP000290288"/>
    </source>
</evidence>
<name>A0A4Q2D033_9AGAR</name>
<dbReference type="InterPro" id="IPR007065">
    <property type="entry name" value="HPP"/>
</dbReference>
<feature type="transmembrane region" description="Helical" evidence="2">
    <location>
        <begin position="80"/>
        <end position="100"/>
    </location>
</feature>
<dbReference type="PANTHER" id="PTHR33741:SF5">
    <property type="entry name" value="TRANSMEMBRANE PROTEIN DDB_G0269096-RELATED"/>
    <property type="match status" value="1"/>
</dbReference>
<evidence type="ECO:0000259" key="3">
    <source>
        <dbReference type="Pfam" id="PF04982"/>
    </source>
</evidence>
<feature type="region of interest" description="Disordered" evidence="1">
    <location>
        <begin position="302"/>
        <end position="331"/>
    </location>
</feature>
<feature type="region of interest" description="Disordered" evidence="1">
    <location>
        <begin position="1"/>
        <end position="49"/>
    </location>
</feature>
<proteinExistence type="predicted"/>
<feature type="transmembrane region" description="Helical" evidence="2">
    <location>
        <begin position="137"/>
        <end position="156"/>
    </location>
</feature>
<dbReference type="InterPro" id="IPR058581">
    <property type="entry name" value="TM_HPP"/>
</dbReference>
<evidence type="ECO:0000256" key="1">
    <source>
        <dbReference type="SAM" id="MobiDB-lite"/>
    </source>
</evidence>
<dbReference type="Proteomes" id="UP000290288">
    <property type="component" value="Unassembled WGS sequence"/>
</dbReference>
<evidence type="ECO:0000313" key="4">
    <source>
        <dbReference type="EMBL" id="RXW11465.1"/>
    </source>
</evidence>
<accession>A0A4Q2D033</accession>
<sequence>MTLLVTLKPITSPPINGSSPESSGTTAEKPPTPLHSPKSPDTEAQLPKSKLSRLARLPTWISFWLGYRKDGPPPGTPQEYVIWFWSFFGAFASISLIQALFGNVSYFVERGVPSIGATAILLYGAIESPLAQPRPVIGGHLVGAFVGVGITKLFLLLPTQQLFDELSWLAGSLCCAIALVVMQMTGTTHPPAGATALIAVVSPDIRNIGWLYLPVVLLAASIAVVVALLCNNMHGRYPTFWWTLPPTPKTPSVFPTLPLSQILERGSTWTSSTLQTLTDFMGQQHAQQTVDVSKLERGELERNDRELARTKQDAFSKDDPREDIDEAGERDLADCEVVIQRSNENRAGDMV</sequence>
<feature type="domain" description="HPP transmembrane region" evidence="3">
    <location>
        <begin position="78"/>
        <end position="238"/>
    </location>
</feature>
<keyword evidence="2" id="KW-0472">Membrane</keyword>
<feature type="transmembrane region" description="Helical" evidence="2">
    <location>
        <begin position="168"/>
        <end position="188"/>
    </location>
</feature>
<comment type="caution">
    <text evidence="4">The sequence shown here is derived from an EMBL/GenBank/DDBJ whole genome shotgun (WGS) entry which is preliminary data.</text>
</comment>
<dbReference type="Pfam" id="PF04982">
    <property type="entry name" value="TM_HPP"/>
    <property type="match status" value="1"/>
</dbReference>
<feature type="compositionally biased region" description="Polar residues" evidence="1">
    <location>
        <begin position="13"/>
        <end position="26"/>
    </location>
</feature>
<dbReference type="AlphaFoldDB" id="A0A4Q2D033"/>
<dbReference type="OrthoDB" id="2016548at2759"/>
<dbReference type="STRING" id="2316362.A0A4Q2D033"/>
<keyword evidence="5" id="KW-1185">Reference proteome</keyword>
<dbReference type="EMBL" id="SDEE01001882">
    <property type="protein sequence ID" value="RXW11465.1"/>
    <property type="molecule type" value="Genomic_DNA"/>
</dbReference>
<feature type="transmembrane region" description="Helical" evidence="2">
    <location>
        <begin position="112"/>
        <end position="131"/>
    </location>
</feature>
<evidence type="ECO:0000256" key="2">
    <source>
        <dbReference type="SAM" id="Phobius"/>
    </source>
</evidence>
<feature type="compositionally biased region" description="Basic and acidic residues" evidence="1">
    <location>
        <begin position="302"/>
        <end position="320"/>
    </location>
</feature>
<keyword evidence="2" id="KW-1133">Transmembrane helix</keyword>